<evidence type="ECO:0000256" key="1">
    <source>
        <dbReference type="ARBA" id="ARBA00005495"/>
    </source>
</evidence>
<keyword evidence="2" id="KW-0479">Metal-binding</keyword>
<evidence type="ECO:0000256" key="2">
    <source>
        <dbReference type="ARBA" id="ARBA00022723"/>
    </source>
</evidence>
<feature type="domain" description="CENP-V/GFA" evidence="4">
    <location>
        <begin position="3"/>
        <end position="111"/>
    </location>
</feature>
<protein>
    <submittedName>
        <fullName evidence="5">GFA family protein</fullName>
    </submittedName>
</protein>
<dbReference type="Proteomes" id="UP001056937">
    <property type="component" value="Chromosome 1"/>
</dbReference>
<evidence type="ECO:0000256" key="3">
    <source>
        <dbReference type="ARBA" id="ARBA00022833"/>
    </source>
</evidence>
<evidence type="ECO:0000259" key="4">
    <source>
        <dbReference type="PROSITE" id="PS51891"/>
    </source>
</evidence>
<dbReference type="EMBL" id="CP084930">
    <property type="protein sequence ID" value="USI74095.1"/>
    <property type="molecule type" value="Genomic_DNA"/>
</dbReference>
<organism evidence="5 6">
    <name type="scientific">Sphingomonas morindae</name>
    <dbReference type="NCBI Taxonomy" id="1541170"/>
    <lineage>
        <taxon>Bacteria</taxon>
        <taxon>Pseudomonadati</taxon>
        <taxon>Pseudomonadota</taxon>
        <taxon>Alphaproteobacteria</taxon>
        <taxon>Sphingomonadales</taxon>
        <taxon>Sphingomonadaceae</taxon>
        <taxon>Sphingomonas</taxon>
    </lineage>
</organism>
<name>A0ABY4XAW3_9SPHN</name>
<keyword evidence="3" id="KW-0862">Zinc</keyword>
<dbReference type="RefSeq" id="WP_252167901.1">
    <property type="nucleotide sequence ID" value="NZ_CP084930.1"/>
</dbReference>
<comment type="similarity">
    <text evidence="1">Belongs to the Gfa family.</text>
</comment>
<dbReference type="PANTHER" id="PTHR28620">
    <property type="entry name" value="CENTROMERE PROTEIN V"/>
    <property type="match status" value="1"/>
</dbReference>
<evidence type="ECO:0000313" key="6">
    <source>
        <dbReference type="Proteomes" id="UP001056937"/>
    </source>
</evidence>
<dbReference type="InterPro" id="IPR011057">
    <property type="entry name" value="Mss4-like_sf"/>
</dbReference>
<dbReference type="Pfam" id="PF04828">
    <property type="entry name" value="GFA"/>
    <property type="match status" value="1"/>
</dbReference>
<dbReference type="PANTHER" id="PTHR28620:SF1">
    <property type="entry name" value="CENP-V_GFA DOMAIN-CONTAINING PROTEIN"/>
    <property type="match status" value="1"/>
</dbReference>
<evidence type="ECO:0000313" key="5">
    <source>
        <dbReference type="EMBL" id="USI74095.1"/>
    </source>
</evidence>
<dbReference type="PROSITE" id="PS51891">
    <property type="entry name" value="CENP_V_GFA"/>
    <property type="match status" value="1"/>
</dbReference>
<dbReference type="InterPro" id="IPR006913">
    <property type="entry name" value="CENP-V/GFA"/>
</dbReference>
<dbReference type="Gene3D" id="2.170.150.70">
    <property type="match status" value="1"/>
</dbReference>
<accession>A0ABY4XAW3</accession>
<sequence>MIVAGGCHCGLVRFEASVPGPALEVRACACSRCRMTGHLHLLVPETRFRLVEGQRETSSYRFASGKARHVFCSQCGVESFFRPAAPAGMMSINYRCLDEDQGLSATILPLD</sequence>
<reference evidence="5" key="1">
    <citation type="journal article" date="2022" name="Toxins">
        <title>Genomic Analysis of Sphingopyxis sp. USTB-05 for Biodegrading Cyanobacterial Hepatotoxins.</title>
        <authorList>
            <person name="Liu C."/>
            <person name="Xu Q."/>
            <person name="Zhao Z."/>
            <person name="Zhang H."/>
            <person name="Liu X."/>
            <person name="Yin C."/>
            <person name="Liu Y."/>
            <person name="Yan H."/>
        </authorList>
    </citation>
    <scope>NUCLEOTIDE SEQUENCE</scope>
    <source>
        <strain evidence="5">NBD5</strain>
    </source>
</reference>
<dbReference type="SUPFAM" id="SSF51316">
    <property type="entry name" value="Mss4-like"/>
    <property type="match status" value="1"/>
</dbReference>
<dbReference type="InterPro" id="IPR052355">
    <property type="entry name" value="CENP-V-like"/>
</dbReference>
<keyword evidence="6" id="KW-1185">Reference proteome</keyword>
<gene>
    <name evidence="5" type="ORF">LHA26_06435</name>
</gene>
<proteinExistence type="inferred from homology"/>